<proteinExistence type="inferred from homology"/>
<keyword evidence="4" id="KW-1185">Reference proteome</keyword>
<dbReference type="Proteomes" id="UP001208570">
    <property type="component" value="Unassembled WGS sequence"/>
</dbReference>
<dbReference type="AlphaFoldDB" id="A0AAD9JNS2"/>
<dbReference type="EMBL" id="JAODUP010000230">
    <property type="protein sequence ID" value="KAK2155825.1"/>
    <property type="molecule type" value="Genomic_DNA"/>
</dbReference>
<evidence type="ECO:0000313" key="3">
    <source>
        <dbReference type="EMBL" id="KAK2155825.1"/>
    </source>
</evidence>
<accession>A0AAD9JNS2</accession>
<dbReference type="GO" id="GO:0005739">
    <property type="term" value="C:mitochondrion"/>
    <property type="evidence" value="ECO:0007669"/>
    <property type="project" value="TreeGrafter"/>
</dbReference>
<dbReference type="InterPro" id="IPR037667">
    <property type="entry name" value="FMC1_homologue"/>
</dbReference>
<organism evidence="3 4">
    <name type="scientific">Paralvinella palmiformis</name>
    <dbReference type="NCBI Taxonomy" id="53620"/>
    <lineage>
        <taxon>Eukaryota</taxon>
        <taxon>Metazoa</taxon>
        <taxon>Spiralia</taxon>
        <taxon>Lophotrochozoa</taxon>
        <taxon>Annelida</taxon>
        <taxon>Polychaeta</taxon>
        <taxon>Sedentaria</taxon>
        <taxon>Canalipalpata</taxon>
        <taxon>Terebellida</taxon>
        <taxon>Terebelliformia</taxon>
        <taxon>Alvinellidae</taxon>
        <taxon>Paralvinella</taxon>
    </lineage>
</organism>
<dbReference type="PANTHER" id="PTHR31716:SF1">
    <property type="entry name" value="PROTEIN FMC1 HOMOLOG"/>
    <property type="match status" value="1"/>
</dbReference>
<gene>
    <name evidence="3" type="ORF">LSH36_230g04019</name>
</gene>
<protein>
    <recommendedName>
        <fullName evidence="2">Protein FMC1 homolog</fullName>
    </recommendedName>
</protein>
<dbReference type="PANTHER" id="PTHR31716">
    <property type="entry name" value="PROTEIN FMC1 HOMOLOG"/>
    <property type="match status" value="1"/>
</dbReference>
<reference evidence="3" key="1">
    <citation type="journal article" date="2023" name="Mol. Biol. Evol.">
        <title>Third-Generation Sequencing Reveals the Adaptive Role of the Epigenome in Three Deep-Sea Polychaetes.</title>
        <authorList>
            <person name="Perez M."/>
            <person name="Aroh O."/>
            <person name="Sun Y."/>
            <person name="Lan Y."/>
            <person name="Juniper S.K."/>
            <person name="Young C.R."/>
            <person name="Angers B."/>
            <person name="Qian P.Y."/>
        </authorList>
    </citation>
    <scope>NUCLEOTIDE SEQUENCE</scope>
    <source>
        <strain evidence="3">P08H-3</strain>
    </source>
</reference>
<name>A0AAD9JNS2_9ANNE</name>
<sequence>MRKLSNLQLLRRLLQELRHISHKKPVKDNLMYPLVMSQFHENQLTEKRICRGENEMRHMALTYLCLLESLRKRQNISQFYNKGEISVEEAAKLVGLSLPLKPPQH</sequence>
<evidence type="ECO:0000256" key="2">
    <source>
        <dbReference type="ARBA" id="ARBA00013846"/>
    </source>
</evidence>
<evidence type="ECO:0000313" key="4">
    <source>
        <dbReference type="Proteomes" id="UP001208570"/>
    </source>
</evidence>
<comment type="similarity">
    <text evidence="1">Belongs to the FMC1 family.</text>
</comment>
<comment type="caution">
    <text evidence="3">The sequence shown here is derived from an EMBL/GenBank/DDBJ whole genome shotgun (WGS) entry which is preliminary data.</text>
</comment>
<evidence type="ECO:0000256" key="1">
    <source>
        <dbReference type="ARBA" id="ARBA00009058"/>
    </source>
</evidence>